<dbReference type="PANTHER" id="PTHR48095">
    <property type="entry name" value="PYRUVATE CARBOXYLASE SUBUNIT A"/>
    <property type="match status" value="1"/>
</dbReference>
<accession>B4D215</accession>
<evidence type="ECO:0000256" key="10">
    <source>
        <dbReference type="ARBA" id="ARBA00048600"/>
    </source>
</evidence>
<dbReference type="PROSITE" id="PS00867">
    <property type="entry name" value="CPSASE_2"/>
    <property type="match status" value="1"/>
</dbReference>
<dbReference type="GO" id="GO:0006633">
    <property type="term" value="P:fatty acid biosynthetic process"/>
    <property type="evidence" value="ECO:0007669"/>
    <property type="project" value="UniProtKB-KW"/>
</dbReference>
<evidence type="ECO:0000259" key="13">
    <source>
        <dbReference type="PROSITE" id="PS50975"/>
    </source>
</evidence>
<comment type="caution">
    <text evidence="15">The sequence shown here is derived from an EMBL/GenBank/DDBJ whole genome shotgun (WGS) entry which is preliminary data.</text>
</comment>
<evidence type="ECO:0000256" key="3">
    <source>
        <dbReference type="ARBA" id="ARBA00011750"/>
    </source>
</evidence>
<evidence type="ECO:0000313" key="15">
    <source>
        <dbReference type="EMBL" id="EDY19777.1"/>
    </source>
</evidence>
<dbReference type="InterPro" id="IPR011054">
    <property type="entry name" value="Rudment_hybrid_motif"/>
</dbReference>
<evidence type="ECO:0000256" key="4">
    <source>
        <dbReference type="ARBA" id="ARBA00013263"/>
    </source>
</evidence>
<dbReference type="Proteomes" id="UP000005824">
    <property type="component" value="Unassembled WGS sequence"/>
</dbReference>
<evidence type="ECO:0000256" key="8">
    <source>
        <dbReference type="ARBA" id="ARBA00022840"/>
    </source>
</evidence>
<dbReference type="NCBIfam" id="NF006367">
    <property type="entry name" value="PRK08591.1"/>
    <property type="match status" value="1"/>
</dbReference>
<sequence>MFDKVLIANRGEIALRVIRACKELGVKTLAVYSEADVDSLHVQLADEAICIGSAASSQSYLKIDRIISAAEIGDVDAIHPGYGFLSENAHFAEVCESCNIKFIGPPPAAIRAMGDKNTARATAKKAGMPVTPGSEGIVETEKDALRIARQIGYPVMIKATAGGGGRGMRPAHNDGSLVQGYHAARSEAEKAFGNSGVYIEKLIENPHHIEFQIMADSHGDVVHLGERDCSMQRRNQKIIEETPSPIMTPEIREKMGADCVRLAKEVGYVGAGTIECLMDDNGNYYFMEMNTRIQVEHCITEEAYGVDLVKEQIKIAAGERLSHWMHDAKLKYHAIECRVNAEDPFNNFQPCPGKIDLYYAPGGRGIRIDSHAYSGYTVPPHYDSMIAKIIGMGTTREHAIQRMRRALDEYLITGIKTTIPFQQAIMHDPDFVRGHYNTSFVTKLIEARGEEFGK</sequence>
<dbReference type="PROSITE" id="PS50975">
    <property type="entry name" value="ATP_GRASP"/>
    <property type="match status" value="1"/>
</dbReference>
<dbReference type="PANTHER" id="PTHR48095:SF2">
    <property type="entry name" value="BIOTIN CARBOXYLASE, CHLOROPLASTIC"/>
    <property type="match status" value="1"/>
</dbReference>
<dbReference type="PROSITE" id="PS00866">
    <property type="entry name" value="CPSASE_1"/>
    <property type="match status" value="1"/>
</dbReference>
<dbReference type="InterPro" id="IPR051602">
    <property type="entry name" value="ACC_Biotin_Carboxylase"/>
</dbReference>
<comment type="subunit">
    <text evidence="3 12">Acetyl-CoA carboxylase is a heterohexamer of biotin carboxyl carrier protein, biotin carboxylase and the two subunits of carboxyl transferase in a 2:2 complex.</text>
</comment>
<dbReference type="InterPro" id="IPR016185">
    <property type="entry name" value="PreATP-grasp_dom_sf"/>
</dbReference>
<dbReference type="AlphaFoldDB" id="B4D215"/>
<dbReference type="InParanoid" id="B4D215"/>
<keyword evidence="8 11" id="KW-0067">ATP-binding</keyword>
<dbReference type="GO" id="GO:0005524">
    <property type="term" value="F:ATP binding"/>
    <property type="evidence" value="ECO:0007669"/>
    <property type="project" value="UniProtKB-UniRule"/>
</dbReference>
<keyword evidence="12" id="KW-0275">Fatty acid biosynthesis</keyword>
<keyword evidence="5 12" id="KW-0436">Ligase</keyword>
<dbReference type="InterPro" id="IPR011764">
    <property type="entry name" value="Biotin_carboxylation_dom"/>
</dbReference>
<dbReference type="SUPFAM" id="SSF56059">
    <property type="entry name" value="Glutathione synthetase ATP-binding domain-like"/>
    <property type="match status" value="1"/>
</dbReference>
<dbReference type="InterPro" id="IPR005482">
    <property type="entry name" value="Biotin_COase_C"/>
</dbReference>
<evidence type="ECO:0000313" key="16">
    <source>
        <dbReference type="Proteomes" id="UP000005824"/>
    </source>
</evidence>
<organism evidence="15 16">
    <name type="scientific">Chthoniobacter flavus Ellin428</name>
    <dbReference type="NCBI Taxonomy" id="497964"/>
    <lineage>
        <taxon>Bacteria</taxon>
        <taxon>Pseudomonadati</taxon>
        <taxon>Verrucomicrobiota</taxon>
        <taxon>Spartobacteria</taxon>
        <taxon>Chthoniobacterales</taxon>
        <taxon>Chthoniobacteraceae</taxon>
        <taxon>Chthoniobacter</taxon>
    </lineage>
</organism>
<feature type="domain" description="ATP-grasp" evidence="13">
    <location>
        <begin position="120"/>
        <end position="317"/>
    </location>
</feature>
<reference evidence="15 16" key="1">
    <citation type="journal article" date="2011" name="J. Bacteriol.">
        <title>Genome sequence of Chthoniobacter flavus Ellin428, an aerobic heterotrophic soil bacterium.</title>
        <authorList>
            <person name="Kant R."/>
            <person name="van Passel M.W."/>
            <person name="Palva A."/>
            <person name="Lucas S."/>
            <person name="Lapidus A."/>
            <person name="Glavina Del Rio T."/>
            <person name="Dalin E."/>
            <person name="Tice H."/>
            <person name="Bruce D."/>
            <person name="Goodwin L."/>
            <person name="Pitluck S."/>
            <person name="Larimer F.W."/>
            <person name="Land M.L."/>
            <person name="Hauser L."/>
            <person name="Sangwan P."/>
            <person name="de Vos W.M."/>
            <person name="Janssen P.H."/>
            <person name="Smidt H."/>
        </authorList>
    </citation>
    <scope>NUCLEOTIDE SEQUENCE [LARGE SCALE GENOMIC DNA]</scope>
    <source>
        <strain evidence="15 16">Ellin428</strain>
    </source>
</reference>
<keyword evidence="12" id="KW-0276">Fatty acid metabolism</keyword>
<evidence type="ECO:0000256" key="7">
    <source>
        <dbReference type="ARBA" id="ARBA00022741"/>
    </source>
</evidence>
<comment type="catalytic activity">
    <reaction evidence="10 12">
        <text>N(6)-biotinyl-L-lysyl-[protein] + hydrogencarbonate + ATP = N(6)-carboxybiotinyl-L-lysyl-[protein] + ADP + phosphate + H(+)</text>
        <dbReference type="Rhea" id="RHEA:13501"/>
        <dbReference type="Rhea" id="RHEA-COMP:10505"/>
        <dbReference type="Rhea" id="RHEA-COMP:10506"/>
        <dbReference type="ChEBI" id="CHEBI:15378"/>
        <dbReference type="ChEBI" id="CHEBI:17544"/>
        <dbReference type="ChEBI" id="CHEBI:30616"/>
        <dbReference type="ChEBI" id="CHEBI:43474"/>
        <dbReference type="ChEBI" id="CHEBI:83144"/>
        <dbReference type="ChEBI" id="CHEBI:83145"/>
        <dbReference type="ChEBI" id="CHEBI:456216"/>
        <dbReference type="EC" id="6.3.4.14"/>
    </reaction>
</comment>
<feature type="domain" description="Biotin carboxylation" evidence="14">
    <location>
        <begin position="1"/>
        <end position="446"/>
    </location>
</feature>
<dbReference type="NCBIfam" id="TIGR00514">
    <property type="entry name" value="accC"/>
    <property type="match status" value="1"/>
</dbReference>
<dbReference type="InterPro" id="IPR004549">
    <property type="entry name" value="Acetyl_CoA_COase_biotin_COase"/>
</dbReference>
<evidence type="ECO:0000256" key="12">
    <source>
        <dbReference type="RuleBase" id="RU365063"/>
    </source>
</evidence>
<evidence type="ECO:0000256" key="11">
    <source>
        <dbReference type="PROSITE-ProRule" id="PRU00409"/>
    </source>
</evidence>
<dbReference type="STRING" id="497964.CfE428DRAFT_2953"/>
<keyword evidence="12" id="KW-0444">Lipid biosynthesis</keyword>
<evidence type="ECO:0000256" key="6">
    <source>
        <dbReference type="ARBA" id="ARBA00022723"/>
    </source>
</evidence>
<dbReference type="eggNOG" id="COG0439">
    <property type="taxonomic scope" value="Bacteria"/>
</dbReference>
<dbReference type="FunCoup" id="B4D215">
    <property type="interactions" value="597"/>
</dbReference>
<dbReference type="EC" id="6.3.4.14" evidence="4 12"/>
<dbReference type="Pfam" id="PF00289">
    <property type="entry name" value="Biotin_carb_N"/>
    <property type="match status" value="1"/>
</dbReference>
<dbReference type="Pfam" id="PF02785">
    <property type="entry name" value="Biotin_carb_C"/>
    <property type="match status" value="1"/>
</dbReference>
<gene>
    <name evidence="15" type="ORF">CfE428DRAFT_2953</name>
</gene>
<keyword evidence="6" id="KW-0479">Metal-binding</keyword>
<comment type="pathway">
    <text evidence="2 12">Lipid metabolism; malonyl-CoA biosynthesis; malonyl-CoA from acetyl-CoA: step 1/1.</text>
</comment>
<keyword evidence="12" id="KW-0092">Biotin</keyword>
<dbReference type="SUPFAM" id="SSF51246">
    <property type="entry name" value="Rudiment single hybrid motif"/>
    <property type="match status" value="1"/>
</dbReference>
<evidence type="ECO:0000256" key="9">
    <source>
        <dbReference type="ARBA" id="ARBA00022842"/>
    </source>
</evidence>
<evidence type="ECO:0000259" key="14">
    <source>
        <dbReference type="PROSITE" id="PS50979"/>
    </source>
</evidence>
<dbReference type="InterPro" id="IPR005481">
    <property type="entry name" value="BC-like_N"/>
</dbReference>
<keyword evidence="16" id="KW-1185">Reference proteome</keyword>
<dbReference type="InterPro" id="IPR005479">
    <property type="entry name" value="CPAse_ATP-bd"/>
</dbReference>
<dbReference type="FunFam" id="3.30.1490.20:FF:000018">
    <property type="entry name" value="Biotin carboxylase"/>
    <property type="match status" value="1"/>
</dbReference>
<comment type="function">
    <text evidence="1 12">This protein is a component of the acetyl coenzyme A carboxylase complex; first, biotin carboxylase catalyzes the carboxylation of the carrier protein and then the transcarboxylase transfers the carboxyl group to form malonyl-CoA.</text>
</comment>
<dbReference type="UniPathway" id="UPA00655">
    <property type="reaction ID" value="UER00711"/>
</dbReference>
<keyword evidence="9" id="KW-0460">Magnesium</keyword>
<dbReference type="GO" id="GO:2001295">
    <property type="term" value="P:malonyl-CoA biosynthetic process"/>
    <property type="evidence" value="ECO:0007669"/>
    <property type="project" value="UniProtKB-UniPathway"/>
</dbReference>
<evidence type="ECO:0000256" key="2">
    <source>
        <dbReference type="ARBA" id="ARBA00004956"/>
    </source>
</evidence>
<dbReference type="SUPFAM" id="SSF52440">
    <property type="entry name" value="PreATP-grasp domain"/>
    <property type="match status" value="1"/>
</dbReference>
<name>B4D215_9BACT</name>
<protein>
    <recommendedName>
        <fullName evidence="4 12">Biotin carboxylase</fullName>
        <ecNumber evidence="4 12">6.3.4.14</ecNumber>
    </recommendedName>
    <alternativeName>
        <fullName evidence="12">Acetyl-coenzyme A carboxylase biotin carboxylase subunit A</fullName>
    </alternativeName>
</protein>
<dbReference type="PROSITE" id="PS50979">
    <property type="entry name" value="BC"/>
    <property type="match status" value="1"/>
</dbReference>
<dbReference type="InterPro" id="IPR011761">
    <property type="entry name" value="ATP-grasp"/>
</dbReference>
<dbReference type="GO" id="GO:0004075">
    <property type="term" value="F:biotin carboxylase activity"/>
    <property type="evidence" value="ECO:0007669"/>
    <property type="project" value="UniProtKB-EC"/>
</dbReference>
<keyword evidence="12" id="KW-0443">Lipid metabolism</keyword>
<dbReference type="SMART" id="SM00878">
    <property type="entry name" value="Biotin_carb_C"/>
    <property type="match status" value="1"/>
</dbReference>
<dbReference type="Gene3D" id="3.30.470.20">
    <property type="entry name" value="ATP-grasp fold, B domain"/>
    <property type="match status" value="1"/>
</dbReference>
<dbReference type="Pfam" id="PF02786">
    <property type="entry name" value="CPSase_L_D2"/>
    <property type="match status" value="1"/>
</dbReference>
<keyword evidence="7 11" id="KW-0547">Nucleotide-binding</keyword>
<dbReference type="RefSeq" id="WP_006980278.1">
    <property type="nucleotide sequence ID" value="NZ_ABVL01000007.1"/>
</dbReference>
<evidence type="ECO:0000256" key="5">
    <source>
        <dbReference type="ARBA" id="ARBA00022598"/>
    </source>
</evidence>
<dbReference type="EMBL" id="ABVL01000007">
    <property type="protein sequence ID" value="EDY19777.1"/>
    <property type="molecule type" value="Genomic_DNA"/>
</dbReference>
<evidence type="ECO:0000256" key="1">
    <source>
        <dbReference type="ARBA" id="ARBA00003761"/>
    </source>
</evidence>
<dbReference type="GO" id="GO:0046872">
    <property type="term" value="F:metal ion binding"/>
    <property type="evidence" value="ECO:0007669"/>
    <property type="project" value="UniProtKB-KW"/>
</dbReference>
<proteinExistence type="predicted"/>